<dbReference type="Proteomes" id="UP000663852">
    <property type="component" value="Unassembled WGS sequence"/>
</dbReference>
<comment type="caution">
    <text evidence="1">The sequence shown here is derived from an EMBL/GenBank/DDBJ whole genome shotgun (WGS) entry which is preliminary data.</text>
</comment>
<proteinExistence type="predicted"/>
<gene>
    <name evidence="1" type="ORF">EDS130_LOCUS41512</name>
</gene>
<dbReference type="AlphaFoldDB" id="A0A815S1K8"/>
<evidence type="ECO:0000313" key="1">
    <source>
        <dbReference type="EMBL" id="CAF1482308.1"/>
    </source>
</evidence>
<dbReference type="EMBL" id="CAJNOJ010000551">
    <property type="protein sequence ID" value="CAF1482308.1"/>
    <property type="molecule type" value="Genomic_DNA"/>
</dbReference>
<name>A0A815S1K8_ADIRI</name>
<sequence>MFKLPDSNAHHTSINNNKYSSEFEADDVQVWTKLFDRSQILDDRDRHRINHIFNKLITSIVKYEREQDFQLLEALAKRILSPESSRGENEEPIVLTAFDQERLIKLRTLCKRLKYYDFIEKLLSTMFIREKSNELFLPPINKTPPRTRLSSLSFDDARISLPLKKKPRISAAQSPTSNFNQTKPKPTIMMHGPLTLQNIYQAIPAAPLQFAENEYVWHANRPVNMIEDIIHEYEKRHPSDHYTALREWKERN</sequence>
<dbReference type="OrthoDB" id="10034550at2759"/>
<organism evidence="1 2">
    <name type="scientific">Adineta ricciae</name>
    <name type="common">Rotifer</name>
    <dbReference type="NCBI Taxonomy" id="249248"/>
    <lineage>
        <taxon>Eukaryota</taxon>
        <taxon>Metazoa</taxon>
        <taxon>Spiralia</taxon>
        <taxon>Gnathifera</taxon>
        <taxon>Rotifera</taxon>
        <taxon>Eurotatoria</taxon>
        <taxon>Bdelloidea</taxon>
        <taxon>Adinetida</taxon>
        <taxon>Adinetidae</taxon>
        <taxon>Adineta</taxon>
    </lineage>
</organism>
<accession>A0A815S1K8</accession>
<protein>
    <submittedName>
        <fullName evidence="1">Uncharacterized protein</fullName>
    </submittedName>
</protein>
<evidence type="ECO:0000313" key="2">
    <source>
        <dbReference type="Proteomes" id="UP000663852"/>
    </source>
</evidence>
<feature type="non-terminal residue" evidence="1">
    <location>
        <position position="1"/>
    </location>
</feature>
<reference evidence="1" key="1">
    <citation type="submission" date="2021-02" db="EMBL/GenBank/DDBJ databases">
        <authorList>
            <person name="Nowell W R."/>
        </authorList>
    </citation>
    <scope>NUCLEOTIDE SEQUENCE</scope>
</reference>